<protein>
    <submittedName>
        <fullName evidence="2">Uncharacterized protein</fullName>
    </submittedName>
</protein>
<organism evidence="2 3">
    <name type="scientific">Chondrus crispus</name>
    <name type="common">Carrageen Irish moss</name>
    <name type="synonym">Polymorpha crispa</name>
    <dbReference type="NCBI Taxonomy" id="2769"/>
    <lineage>
        <taxon>Eukaryota</taxon>
        <taxon>Rhodophyta</taxon>
        <taxon>Florideophyceae</taxon>
        <taxon>Rhodymeniophycidae</taxon>
        <taxon>Gigartinales</taxon>
        <taxon>Gigartinaceae</taxon>
        <taxon>Chondrus</taxon>
    </lineage>
</organism>
<feature type="region of interest" description="Disordered" evidence="1">
    <location>
        <begin position="280"/>
        <end position="300"/>
    </location>
</feature>
<dbReference type="EMBL" id="HG001968">
    <property type="protein sequence ID" value="CDF38805.1"/>
    <property type="molecule type" value="Genomic_DNA"/>
</dbReference>
<gene>
    <name evidence="2" type="ORF">CHC_T00001225001</name>
</gene>
<name>R7QN39_CHOCR</name>
<proteinExistence type="predicted"/>
<feature type="compositionally biased region" description="Gly residues" evidence="1">
    <location>
        <begin position="525"/>
        <end position="534"/>
    </location>
</feature>
<sequence>METPTLRDPRSVDITFLELSDEADLTIREREALVTDRGITGRTAIFDLKTITPFISFPIDMMHETLNLVRDFMKIWKCKNAHLAGCADAPQEYVISDERWKQIDEELRELGNSVPEVWFGAKPRDSSVSGKWKASECKQFLLHYGLVLLDGHLPMKFLLWFKRLSDLVELCTRPALSDDDVTEIGNLSRSFVRHMERDYCEYSEERVGICKFIVHQLIHLEENIRAFGPPVNYAQWWVERFIGWVKNRLNGRALPAEALTESCKLIESYKIVFKEHFVRSDDHDSSSDSDTEEGISNGGSLHHHTKDLRISGYAIGNRTLKRLLIDYLVRTEDMTAADAESCVQDETAQCFKQIRLNVGTSKQKVGAWDTRSWRKGATSNFYVSAQFESDRGENAREVYYGRIRRILVYKFHLPRGQELRQLVVSDWAPNVKRTSLAQVYAPTAAVFQTPTVEDSSVLLHLIGLWTMPIPREGTAQTFAVVVHSFWTPHRASTPSKTLERNPPMEWIVFSPRVRDDSAGGSAVPDGGGGRLRIR</sequence>
<evidence type="ECO:0000313" key="2">
    <source>
        <dbReference type="EMBL" id="CDF38805.1"/>
    </source>
</evidence>
<accession>R7QN39</accession>
<evidence type="ECO:0000256" key="1">
    <source>
        <dbReference type="SAM" id="MobiDB-lite"/>
    </source>
</evidence>
<reference evidence="3" key="1">
    <citation type="journal article" date="2013" name="Proc. Natl. Acad. Sci. U.S.A.">
        <title>Genome structure and metabolic features in the red seaweed Chondrus crispus shed light on evolution of the Archaeplastida.</title>
        <authorList>
            <person name="Collen J."/>
            <person name="Porcel B."/>
            <person name="Carre W."/>
            <person name="Ball S.G."/>
            <person name="Chaparro C."/>
            <person name="Tonon T."/>
            <person name="Barbeyron T."/>
            <person name="Michel G."/>
            <person name="Noel B."/>
            <person name="Valentin K."/>
            <person name="Elias M."/>
            <person name="Artiguenave F."/>
            <person name="Arun A."/>
            <person name="Aury J.M."/>
            <person name="Barbosa-Neto J.F."/>
            <person name="Bothwell J.H."/>
            <person name="Bouget F.Y."/>
            <person name="Brillet L."/>
            <person name="Cabello-Hurtado F."/>
            <person name="Capella-Gutierrez S."/>
            <person name="Charrier B."/>
            <person name="Cladiere L."/>
            <person name="Cock J.M."/>
            <person name="Coelho S.M."/>
            <person name="Colleoni C."/>
            <person name="Czjzek M."/>
            <person name="Da Silva C."/>
            <person name="Delage L."/>
            <person name="Denoeud F."/>
            <person name="Deschamps P."/>
            <person name="Dittami S.M."/>
            <person name="Gabaldon T."/>
            <person name="Gachon C.M."/>
            <person name="Groisillier A."/>
            <person name="Herve C."/>
            <person name="Jabbari K."/>
            <person name="Katinka M."/>
            <person name="Kloareg B."/>
            <person name="Kowalczyk N."/>
            <person name="Labadie K."/>
            <person name="Leblanc C."/>
            <person name="Lopez P.J."/>
            <person name="McLachlan D.H."/>
            <person name="Meslet-Cladiere L."/>
            <person name="Moustafa A."/>
            <person name="Nehr Z."/>
            <person name="Nyvall Collen P."/>
            <person name="Panaud O."/>
            <person name="Partensky F."/>
            <person name="Poulain J."/>
            <person name="Rensing S.A."/>
            <person name="Rousvoal S."/>
            <person name="Samson G."/>
            <person name="Symeonidi A."/>
            <person name="Weissenbach J."/>
            <person name="Zambounis A."/>
            <person name="Wincker P."/>
            <person name="Boyen C."/>
        </authorList>
    </citation>
    <scope>NUCLEOTIDE SEQUENCE [LARGE SCALE GENOMIC DNA]</scope>
    <source>
        <strain evidence="3">cv. Stackhouse</strain>
    </source>
</reference>
<feature type="region of interest" description="Disordered" evidence="1">
    <location>
        <begin position="515"/>
        <end position="534"/>
    </location>
</feature>
<dbReference type="OrthoDB" id="10028922at2759"/>
<dbReference type="Proteomes" id="UP000012073">
    <property type="component" value="Unassembled WGS sequence"/>
</dbReference>
<keyword evidence="3" id="KW-1185">Reference proteome</keyword>
<dbReference type="PANTHER" id="PTHR46579">
    <property type="entry name" value="F5/8 TYPE C DOMAIN-CONTAINING PROTEIN-RELATED"/>
    <property type="match status" value="1"/>
</dbReference>
<dbReference type="AlphaFoldDB" id="R7QN39"/>
<evidence type="ECO:0000313" key="3">
    <source>
        <dbReference type="Proteomes" id="UP000012073"/>
    </source>
</evidence>
<dbReference type="Gramene" id="CDF38805">
    <property type="protein sequence ID" value="CDF38805"/>
    <property type="gene ID" value="CHC_T00001225001"/>
</dbReference>
<dbReference type="KEGG" id="ccp:CHC_T00001225001"/>
<dbReference type="PANTHER" id="PTHR46579:SF1">
    <property type="entry name" value="F5_8 TYPE C DOMAIN-CONTAINING PROTEIN"/>
    <property type="match status" value="1"/>
</dbReference>
<dbReference type="RefSeq" id="XP_005718710.1">
    <property type="nucleotide sequence ID" value="XM_005718653.1"/>
</dbReference>
<dbReference type="GeneID" id="17326429"/>